<evidence type="ECO:0000259" key="5">
    <source>
        <dbReference type="Pfam" id="PF18085"/>
    </source>
</evidence>
<dbReference type="InterPro" id="IPR040999">
    <property type="entry name" value="Mak_N_cap"/>
</dbReference>
<keyword evidence="4" id="KW-0067">ATP-binding</keyword>
<gene>
    <name evidence="6" type="ORF">P8192_07970</name>
</gene>
<dbReference type="Pfam" id="PF18085">
    <property type="entry name" value="Mak_N_cap"/>
    <property type="match status" value="1"/>
</dbReference>
<evidence type="ECO:0000256" key="3">
    <source>
        <dbReference type="ARBA" id="ARBA00022777"/>
    </source>
</evidence>
<sequence>MAIIYNAELHPTKAELLTQWLDRMYWGGSGDLEVLGSYRFDDAEGEVGLEGFIIRRGELTLHVPLTYRGAPLEAADQYLVGEIEHSVLGRRWVYDAMADPVAVHILNRALAGEIPQAELYFYDEAGQFLGSEPNTVSVLVRGDIPEGWGNVAAHHVLNLEDDDAVSTEGRQLVATWGDGSAVIFSLIDA</sequence>
<keyword evidence="1" id="KW-0808">Transferase</keyword>
<keyword evidence="7" id="KW-1185">Reference proteome</keyword>
<evidence type="ECO:0000256" key="1">
    <source>
        <dbReference type="ARBA" id="ARBA00022679"/>
    </source>
</evidence>
<evidence type="ECO:0000256" key="2">
    <source>
        <dbReference type="ARBA" id="ARBA00022741"/>
    </source>
</evidence>
<keyword evidence="2" id="KW-0547">Nucleotide-binding</keyword>
<proteinExistence type="predicted"/>
<evidence type="ECO:0000313" key="7">
    <source>
        <dbReference type="Proteomes" id="UP001219037"/>
    </source>
</evidence>
<keyword evidence="3" id="KW-0418">Kinase</keyword>
<dbReference type="EMBL" id="CP121252">
    <property type="protein sequence ID" value="WFP15365.1"/>
    <property type="molecule type" value="Genomic_DNA"/>
</dbReference>
<evidence type="ECO:0000256" key="4">
    <source>
        <dbReference type="ARBA" id="ARBA00022840"/>
    </source>
</evidence>
<protein>
    <recommendedName>
        <fullName evidence="5">Maltokinase N-terminal cap domain-containing protein</fullName>
    </recommendedName>
</protein>
<dbReference type="Proteomes" id="UP001219037">
    <property type="component" value="Chromosome"/>
</dbReference>
<organism evidence="6 7">
    <name type="scientific">Citricoccus muralis</name>
    <dbReference type="NCBI Taxonomy" id="169134"/>
    <lineage>
        <taxon>Bacteria</taxon>
        <taxon>Bacillati</taxon>
        <taxon>Actinomycetota</taxon>
        <taxon>Actinomycetes</taxon>
        <taxon>Micrococcales</taxon>
        <taxon>Micrococcaceae</taxon>
        <taxon>Citricoccus</taxon>
    </lineage>
</organism>
<feature type="domain" description="Maltokinase N-terminal cap" evidence="5">
    <location>
        <begin position="20"/>
        <end position="99"/>
    </location>
</feature>
<name>A0ABY8H2J5_9MICC</name>
<evidence type="ECO:0000313" key="6">
    <source>
        <dbReference type="EMBL" id="WFP15365.1"/>
    </source>
</evidence>
<accession>A0ABY8H2J5</accession>
<dbReference type="RefSeq" id="WP_278156017.1">
    <property type="nucleotide sequence ID" value="NZ_CP121252.1"/>
</dbReference>
<reference evidence="6 7" key="1">
    <citation type="submission" date="2023-04" db="EMBL/GenBank/DDBJ databases">
        <title>Funneling lignin-derived compounds into biodiesel using alkali-halophilic Citricoccus sp. P2.</title>
        <authorList>
            <person name="Luo C.-B."/>
        </authorList>
    </citation>
    <scope>NUCLEOTIDE SEQUENCE [LARGE SCALE GENOMIC DNA]</scope>
    <source>
        <strain evidence="6 7">P2</strain>
    </source>
</reference>